<name>A0A3Q8SUN9_LACHE</name>
<dbReference type="AlphaFoldDB" id="A0A3Q8SUN9"/>
<evidence type="ECO:0000313" key="1">
    <source>
        <dbReference type="EMBL" id="AZK91791.1"/>
    </source>
</evidence>
<dbReference type="EMBL" id="CP019581">
    <property type="protein sequence ID" value="AZK91791.1"/>
    <property type="molecule type" value="Genomic_DNA"/>
</dbReference>
<proteinExistence type="predicted"/>
<sequence>MEMKNNVKNAKDLMSALNISTTRFYQFLNNGMPYHQIGNGRKYYILGEVEDWLHKTGYHQKKIWSK</sequence>
<accession>A0A3Q8SUN9</accession>
<organism evidence="1 2">
    <name type="scientific">Lactobacillus helveticus</name>
    <name type="common">Lactobacillus suntoryeus</name>
    <dbReference type="NCBI Taxonomy" id="1587"/>
    <lineage>
        <taxon>Bacteria</taxon>
        <taxon>Bacillati</taxon>
        <taxon>Bacillota</taxon>
        <taxon>Bacilli</taxon>
        <taxon>Lactobacillales</taxon>
        <taxon>Lactobacillaceae</taxon>
        <taxon>Lactobacillus</taxon>
    </lineage>
</organism>
<dbReference type="Proteomes" id="UP000267945">
    <property type="component" value="Chromosome"/>
</dbReference>
<gene>
    <name evidence="1" type="ORF">LH5_01552</name>
</gene>
<reference evidence="1 2" key="1">
    <citation type="submission" date="2017-02" db="EMBL/GenBank/DDBJ databases">
        <title>Complete genome sequence of Lactobacillus helveticus.</title>
        <authorList>
            <person name="Kim J.F."/>
            <person name="Chung Y."/>
            <person name="Kwak M."/>
        </authorList>
    </citation>
    <scope>NUCLEOTIDE SEQUENCE [LARGE SCALE GENOMIC DNA]</scope>
    <source>
        <strain evidence="1 2">LH5</strain>
    </source>
</reference>
<evidence type="ECO:0008006" key="3">
    <source>
        <dbReference type="Google" id="ProtNLM"/>
    </source>
</evidence>
<protein>
    <recommendedName>
        <fullName evidence="3">Helix-turn-helix domain-containing protein</fullName>
    </recommendedName>
</protein>
<evidence type="ECO:0000313" key="2">
    <source>
        <dbReference type="Proteomes" id="UP000267945"/>
    </source>
</evidence>